<dbReference type="EMBL" id="JROU02002087">
    <property type="protein sequence ID" value="OEH74237.1"/>
    <property type="molecule type" value="Genomic_DNA"/>
</dbReference>
<proteinExistence type="predicted"/>
<keyword evidence="3" id="KW-1185">Reference proteome</keyword>
<accession>A0A1D3CSQ7</accession>
<name>A0A1D3CSQ7_9EIME</name>
<dbReference type="Proteomes" id="UP000095192">
    <property type="component" value="Unassembled WGS sequence"/>
</dbReference>
<evidence type="ECO:0000256" key="1">
    <source>
        <dbReference type="SAM" id="MobiDB-lite"/>
    </source>
</evidence>
<feature type="region of interest" description="Disordered" evidence="1">
    <location>
        <begin position="1"/>
        <end position="30"/>
    </location>
</feature>
<evidence type="ECO:0000313" key="2">
    <source>
        <dbReference type="EMBL" id="OEH74237.1"/>
    </source>
</evidence>
<dbReference type="InParanoid" id="A0A1D3CSQ7"/>
<reference evidence="2 3" key="1">
    <citation type="journal article" date="2016" name="BMC Genomics">
        <title>Comparative genomics reveals Cyclospora cayetanensis possesses coccidia-like metabolism and invasion components but unique surface antigens.</title>
        <authorList>
            <person name="Liu S."/>
            <person name="Wang L."/>
            <person name="Zheng H."/>
            <person name="Xu Z."/>
            <person name="Roellig D.M."/>
            <person name="Li N."/>
            <person name="Frace M.A."/>
            <person name="Tang K."/>
            <person name="Arrowood M.J."/>
            <person name="Moss D.M."/>
            <person name="Zhang L."/>
            <person name="Feng Y."/>
            <person name="Xiao L."/>
        </authorList>
    </citation>
    <scope>NUCLEOTIDE SEQUENCE [LARGE SCALE GENOMIC DNA]</scope>
    <source>
        <strain evidence="2 3">CHN_HEN01</strain>
    </source>
</reference>
<feature type="compositionally biased region" description="Polar residues" evidence="1">
    <location>
        <begin position="19"/>
        <end position="28"/>
    </location>
</feature>
<organism evidence="2 3">
    <name type="scientific">Cyclospora cayetanensis</name>
    <dbReference type="NCBI Taxonomy" id="88456"/>
    <lineage>
        <taxon>Eukaryota</taxon>
        <taxon>Sar</taxon>
        <taxon>Alveolata</taxon>
        <taxon>Apicomplexa</taxon>
        <taxon>Conoidasida</taxon>
        <taxon>Coccidia</taxon>
        <taxon>Eucoccidiorida</taxon>
        <taxon>Eimeriorina</taxon>
        <taxon>Eimeriidae</taxon>
        <taxon>Cyclospora</taxon>
    </lineage>
</organism>
<comment type="caution">
    <text evidence="2">The sequence shown here is derived from an EMBL/GenBank/DDBJ whole genome shotgun (WGS) entry which is preliminary data.</text>
</comment>
<evidence type="ECO:0000313" key="3">
    <source>
        <dbReference type="Proteomes" id="UP000095192"/>
    </source>
</evidence>
<gene>
    <name evidence="2" type="ORF">cyc_01902</name>
</gene>
<protein>
    <submittedName>
        <fullName evidence="2">Uncharacterized protein</fullName>
    </submittedName>
</protein>
<dbReference type="VEuPathDB" id="ToxoDB:cyc_01902"/>
<dbReference type="AlphaFoldDB" id="A0A1D3CSQ7"/>
<sequence length="71" mass="7678">MNALQRGRAGTNRKEASDSPLSPSSFTPGSVFRILTTSVEEAPEAPEEEEEASWVEGDGADCILVSRIRIE</sequence>